<protein>
    <submittedName>
        <fullName evidence="1">Uncharacterized protein</fullName>
    </submittedName>
</protein>
<reference evidence="1 2" key="1">
    <citation type="journal article" date="2016" name="Nat. Commun.">
        <title>Thousands of microbial genomes shed light on interconnected biogeochemical processes in an aquifer system.</title>
        <authorList>
            <person name="Anantharaman K."/>
            <person name="Brown C.T."/>
            <person name="Hug L.A."/>
            <person name="Sharon I."/>
            <person name="Castelle C.J."/>
            <person name="Probst A.J."/>
            <person name="Thomas B.C."/>
            <person name="Singh A."/>
            <person name="Wilkins M.J."/>
            <person name="Karaoz U."/>
            <person name="Brodie E.L."/>
            <person name="Williams K.H."/>
            <person name="Hubbard S.S."/>
            <person name="Banfield J.F."/>
        </authorList>
    </citation>
    <scope>NUCLEOTIDE SEQUENCE [LARGE SCALE GENOMIC DNA]</scope>
</reference>
<dbReference type="AlphaFoldDB" id="A0A1F6SWG7"/>
<dbReference type="Proteomes" id="UP000179334">
    <property type="component" value="Unassembled WGS sequence"/>
</dbReference>
<proteinExistence type="predicted"/>
<comment type="caution">
    <text evidence="1">The sequence shown here is derived from an EMBL/GenBank/DDBJ whole genome shotgun (WGS) entry which is preliminary data.</text>
</comment>
<evidence type="ECO:0000313" key="2">
    <source>
        <dbReference type="Proteomes" id="UP000179334"/>
    </source>
</evidence>
<accession>A0A1F6SWG7</accession>
<name>A0A1F6SWG7_9PROT</name>
<sequence length="77" mass="8579">MCAEEHATFLPKATATAVALRLRNFTDTQFVRRLWAGDAGLWKSDAAHHAVIRDRLGWLDVIGPMQQALASIDTFVQ</sequence>
<organism evidence="1 2">
    <name type="scientific">Candidatus Muproteobacteria bacterium RBG_16_64_10</name>
    <dbReference type="NCBI Taxonomy" id="1817757"/>
    <lineage>
        <taxon>Bacteria</taxon>
        <taxon>Pseudomonadati</taxon>
        <taxon>Pseudomonadota</taxon>
        <taxon>Candidatus Muproteobacteria</taxon>
    </lineage>
</organism>
<gene>
    <name evidence="1" type="ORF">A2V91_03155</name>
</gene>
<evidence type="ECO:0000313" key="1">
    <source>
        <dbReference type="EMBL" id="OGI37075.1"/>
    </source>
</evidence>
<dbReference type="EMBL" id="MFSR01000102">
    <property type="protein sequence ID" value="OGI37075.1"/>
    <property type="molecule type" value="Genomic_DNA"/>
</dbReference>